<gene>
    <name evidence="4" type="ORF">CYJ32_03780</name>
</gene>
<dbReference type="Gene3D" id="1.10.150.320">
    <property type="entry name" value="Photosystem II 12 kDa extrinsic protein"/>
    <property type="match status" value="1"/>
</dbReference>
<protein>
    <recommendedName>
        <fullName evidence="3">Helix-hairpin-helix DNA-binding motif class 1 domain-containing protein</fullName>
    </recommendedName>
</protein>
<keyword evidence="2" id="KW-0812">Transmembrane</keyword>
<dbReference type="Proteomes" id="UP000242263">
    <property type="component" value="Unassembled WGS sequence"/>
</dbReference>
<reference evidence="4 5" key="1">
    <citation type="submission" date="2017-12" db="EMBL/GenBank/DDBJ databases">
        <title>Phylogenetic diversity of female urinary microbiome.</title>
        <authorList>
            <person name="Thomas-White K."/>
            <person name="Wolfe A.J."/>
        </authorList>
    </citation>
    <scope>NUCLEOTIDE SEQUENCE [LARGE SCALE GENOMIC DNA]</scope>
    <source>
        <strain evidence="4 5">UMB0064</strain>
    </source>
</reference>
<dbReference type="InterPro" id="IPR004509">
    <property type="entry name" value="Competence_ComEA_HhH"/>
</dbReference>
<dbReference type="GO" id="GO:0015628">
    <property type="term" value="P:protein secretion by the type II secretion system"/>
    <property type="evidence" value="ECO:0007669"/>
    <property type="project" value="TreeGrafter"/>
</dbReference>
<evidence type="ECO:0000313" key="5">
    <source>
        <dbReference type="Proteomes" id="UP000242263"/>
    </source>
</evidence>
<feature type="compositionally biased region" description="Low complexity" evidence="1">
    <location>
        <begin position="130"/>
        <end position="160"/>
    </location>
</feature>
<dbReference type="InterPro" id="IPR051675">
    <property type="entry name" value="Endo/Exo/Phosphatase_dom_1"/>
</dbReference>
<dbReference type="InterPro" id="IPR003583">
    <property type="entry name" value="Hlx-hairpin-Hlx_DNA-bd_motif"/>
</dbReference>
<feature type="compositionally biased region" description="Basic and acidic residues" evidence="1">
    <location>
        <begin position="119"/>
        <end position="129"/>
    </location>
</feature>
<dbReference type="SMART" id="SM00278">
    <property type="entry name" value="HhH1"/>
    <property type="match status" value="2"/>
</dbReference>
<feature type="transmembrane region" description="Helical" evidence="2">
    <location>
        <begin position="74"/>
        <end position="95"/>
    </location>
</feature>
<sequence>MKTQRDPQIFTTQLNDMRTVSARDRSFSPLWLSRTERHCPAHKGDANQKESNNHADIMRHLPSALPTFLGSPTWSILTILILIFALSISLTLLCIQSSAMMRLQTAQSETHNYSQDYKQTAKSESKEQEQSVQQPAEQSAEQQSQQQSSEQPAEQQTQAAPDPRININTASVDQLQNIPGVGPVTAQKILDYRSSHGSFASVDDLMEVSGIGAKTLEKMRSHVRVQ</sequence>
<keyword evidence="2" id="KW-0472">Membrane</keyword>
<evidence type="ECO:0000256" key="2">
    <source>
        <dbReference type="SAM" id="Phobius"/>
    </source>
</evidence>
<dbReference type="EMBL" id="PKGU01000002">
    <property type="protein sequence ID" value="PKZ15499.1"/>
    <property type="molecule type" value="Genomic_DNA"/>
</dbReference>
<keyword evidence="2" id="KW-1133">Transmembrane helix</keyword>
<dbReference type="PANTHER" id="PTHR21180">
    <property type="entry name" value="ENDONUCLEASE/EXONUCLEASE/PHOSPHATASE FAMILY DOMAIN-CONTAINING PROTEIN 1"/>
    <property type="match status" value="1"/>
</dbReference>
<feature type="domain" description="Helix-hairpin-helix DNA-binding motif class 1" evidence="3">
    <location>
        <begin position="173"/>
        <end position="192"/>
    </location>
</feature>
<dbReference type="NCBIfam" id="TIGR00426">
    <property type="entry name" value="competence protein ComEA helix-hairpin-helix repeat region"/>
    <property type="match status" value="1"/>
</dbReference>
<dbReference type="GO" id="GO:0015627">
    <property type="term" value="C:type II protein secretion system complex"/>
    <property type="evidence" value="ECO:0007669"/>
    <property type="project" value="TreeGrafter"/>
</dbReference>
<name>A0A2I1M5X5_9BIFI</name>
<dbReference type="GO" id="GO:0006281">
    <property type="term" value="P:DNA repair"/>
    <property type="evidence" value="ECO:0007669"/>
    <property type="project" value="InterPro"/>
</dbReference>
<dbReference type="SUPFAM" id="SSF47781">
    <property type="entry name" value="RuvA domain 2-like"/>
    <property type="match status" value="1"/>
</dbReference>
<dbReference type="PANTHER" id="PTHR21180:SF32">
    <property type="entry name" value="ENDONUCLEASE_EXONUCLEASE_PHOSPHATASE FAMILY DOMAIN-CONTAINING PROTEIN 1"/>
    <property type="match status" value="1"/>
</dbReference>
<dbReference type="GO" id="GO:0003677">
    <property type="term" value="F:DNA binding"/>
    <property type="evidence" value="ECO:0007669"/>
    <property type="project" value="InterPro"/>
</dbReference>
<evidence type="ECO:0000259" key="3">
    <source>
        <dbReference type="SMART" id="SM00278"/>
    </source>
</evidence>
<accession>A0A2I1M5X5</accession>
<evidence type="ECO:0000256" key="1">
    <source>
        <dbReference type="SAM" id="MobiDB-lite"/>
    </source>
</evidence>
<proteinExistence type="predicted"/>
<feature type="region of interest" description="Disordered" evidence="1">
    <location>
        <begin position="114"/>
        <end position="160"/>
    </location>
</feature>
<comment type="caution">
    <text evidence="4">The sequence shown here is derived from an EMBL/GenBank/DDBJ whole genome shotgun (WGS) entry which is preliminary data.</text>
</comment>
<feature type="domain" description="Helix-hairpin-helix DNA-binding motif class 1" evidence="3">
    <location>
        <begin position="203"/>
        <end position="222"/>
    </location>
</feature>
<evidence type="ECO:0000313" key="4">
    <source>
        <dbReference type="EMBL" id="PKZ15499.1"/>
    </source>
</evidence>
<dbReference type="InterPro" id="IPR010994">
    <property type="entry name" value="RuvA_2-like"/>
</dbReference>
<dbReference type="AlphaFoldDB" id="A0A2I1M5X5"/>
<dbReference type="Pfam" id="PF12836">
    <property type="entry name" value="HHH_3"/>
    <property type="match status" value="1"/>
</dbReference>
<organism evidence="4 5">
    <name type="scientific">Alloscardovia omnicolens</name>
    <dbReference type="NCBI Taxonomy" id="419015"/>
    <lineage>
        <taxon>Bacteria</taxon>
        <taxon>Bacillati</taxon>
        <taxon>Actinomycetota</taxon>
        <taxon>Actinomycetes</taxon>
        <taxon>Bifidobacteriales</taxon>
        <taxon>Bifidobacteriaceae</taxon>
        <taxon>Alloscardovia</taxon>
    </lineage>
</organism>